<feature type="transmembrane region" description="Helical" evidence="8">
    <location>
        <begin position="626"/>
        <end position="646"/>
    </location>
</feature>
<dbReference type="InterPro" id="IPR018212">
    <property type="entry name" value="Na/solute_symporter_CS"/>
</dbReference>
<keyword evidence="5 8" id="KW-0472">Membrane</keyword>
<dbReference type="PANTHER" id="PTHR11819">
    <property type="entry name" value="SOLUTE CARRIER FAMILY 5"/>
    <property type="match status" value="1"/>
</dbReference>
<feature type="transmembrane region" description="Helical" evidence="8">
    <location>
        <begin position="437"/>
        <end position="460"/>
    </location>
</feature>
<dbReference type="Pfam" id="PF00474">
    <property type="entry name" value="SSF"/>
    <property type="match status" value="1"/>
</dbReference>
<organism evidence="9 10">
    <name type="scientific">Vitrella brassicaformis (strain CCMP3155)</name>
    <dbReference type="NCBI Taxonomy" id="1169540"/>
    <lineage>
        <taxon>Eukaryota</taxon>
        <taxon>Sar</taxon>
        <taxon>Alveolata</taxon>
        <taxon>Colpodellida</taxon>
        <taxon>Vitrellaceae</taxon>
        <taxon>Vitrella</taxon>
    </lineage>
</organism>
<dbReference type="GO" id="GO:0005412">
    <property type="term" value="F:D-glucose:sodium symporter activity"/>
    <property type="evidence" value="ECO:0007669"/>
    <property type="project" value="TreeGrafter"/>
</dbReference>
<dbReference type="OrthoDB" id="439003at2759"/>
<gene>
    <name evidence="9" type="ORF">Vbra_20023</name>
</gene>
<feature type="transmembrane region" description="Helical" evidence="8">
    <location>
        <begin position="190"/>
        <end position="212"/>
    </location>
</feature>
<dbReference type="InterPro" id="IPR001734">
    <property type="entry name" value="Na/solute_symporter"/>
</dbReference>
<feature type="transmembrane region" description="Helical" evidence="8">
    <location>
        <begin position="336"/>
        <end position="356"/>
    </location>
</feature>
<evidence type="ECO:0000256" key="1">
    <source>
        <dbReference type="ARBA" id="ARBA00004141"/>
    </source>
</evidence>
<accession>A0A0G4E887</accession>
<feature type="region of interest" description="Disordered" evidence="7">
    <location>
        <begin position="561"/>
        <end position="616"/>
    </location>
</feature>
<feature type="transmembrane region" description="Helical" evidence="8">
    <location>
        <begin position="7"/>
        <end position="26"/>
    </location>
</feature>
<evidence type="ECO:0000313" key="10">
    <source>
        <dbReference type="Proteomes" id="UP000041254"/>
    </source>
</evidence>
<dbReference type="PANTHER" id="PTHR11819:SF195">
    <property type="entry name" value="SODIUM_GLUCOSE COTRANSPORTER 4"/>
    <property type="match status" value="1"/>
</dbReference>
<dbReference type="InterPro" id="IPR038377">
    <property type="entry name" value="Na/Glc_symporter_sf"/>
</dbReference>
<dbReference type="PROSITE" id="PS50283">
    <property type="entry name" value="NA_SOLUT_SYMP_3"/>
    <property type="match status" value="1"/>
</dbReference>
<evidence type="ECO:0000313" key="9">
    <source>
        <dbReference type="EMBL" id="CEL91820.1"/>
    </source>
</evidence>
<feature type="transmembrane region" description="Helical" evidence="8">
    <location>
        <begin position="408"/>
        <end position="431"/>
    </location>
</feature>
<dbReference type="OMA" id="NWVFVAK"/>
<dbReference type="NCBIfam" id="TIGR00813">
    <property type="entry name" value="sss"/>
    <property type="match status" value="1"/>
</dbReference>
<dbReference type="EMBL" id="CDMY01000022">
    <property type="protein sequence ID" value="CEL91820.1"/>
    <property type="molecule type" value="Genomic_DNA"/>
</dbReference>
<dbReference type="Gene3D" id="1.20.1730.10">
    <property type="entry name" value="Sodium/glucose cotransporter"/>
    <property type="match status" value="1"/>
</dbReference>
<comment type="subcellular location">
    <subcellularLocation>
        <location evidence="1">Membrane</location>
        <topology evidence="1">Multi-pass membrane protein</topology>
    </subcellularLocation>
</comment>
<protein>
    <submittedName>
        <fullName evidence="9">Uncharacterized protein</fullName>
    </submittedName>
</protein>
<evidence type="ECO:0000256" key="6">
    <source>
        <dbReference type="RuleBase" id="RU362091"/>
    </source>
</evidence>
<dbReference type="AlphaFoldDB" id="A0A0G4E887"/>
<name>A0A0G4E887_VITBC</name>
<dbReference type="STRING" id="1169540.A0A0G4E887"/>
<feature type="transmembrane region" description="Helical" evidence="8">
    <location>
        <begin position="481"/>
        <end position="502"/>
    </location>
</feature>
<evidence type="ECO:0000256" key="8">
    <source>
        <dbReference type="SAM" id="Phobius"/>
    </source>
</evidence>
<keyword evidence="3 8" id="KW-0812">Transmembrane</keyword>
<feature type="compositionally biased region" description="Basic and acidic residues" evidence="7">
    <location>
        <begin position="567"/>
        <end position="576"/>
    </location>
</feature>
<feature type="transmembrane region" description="Helical" evidence="8">
    <location>
        <begin position="85"/>
        <end position="103"/>
    </location>
</feature>
<evidence type="ECO:0000256" key="5">
    <source>
        <dbReference type="ARBA" id="ARBA00023136"/>
    </source>
</evidence>
<evidence type="ECO:0000256" key="4">
    <source>
        <dbReference type="ARBA" id="ARBA00022989"/>
    </source>
</evidence>
<evidence type="ECO:0000256" key="7">
    <source>
        <dbReference type="SAM" id="MobiDB-lite"/>
    </source>
</evidence>
<feature type="transmembrane region" description="Helical" evidence="8">
    <location>
        <begin position="376"/>
        <end position="396"/>
    </location>
</feature>
<sequence length="647" mass="70696">METIDYVIVFAYVAVILLLGLAFLVWEWSDAPHHSTSHHYFLADRSTPWWAVGCAFFSSNIGSDAIVGTSGGGAEAGMSVAMFDWGAVFVFVLLAHVFYPMYLRSGAFTLPEFIEKRFGKSCRLYLVVVTLFLYIVRIAMALFAGELVLSVVFGLDPSDALKVLVALTMAYTFCGGLGAVIYTEVIQTGLLLISGLTLTSLAFSKVGGWTGLRTHLPDKFFRIFQGGEGWDFEFPYPWYGLLFGFPVMATFYHCTDQEMVQRVLAAKDEGHGRLGCIAAGFLKFFPPVLFILPGMIARVLYPRALLCSDVSPACEQANWAYPVLINQLMPTVLKGMTVAAMIGALMTVLGAIFNSASTIFTMDIWRSFAPNTSERALTWIGRMATVVMGLIGVVWIPLMRLLSSNMYVAVQTIAGLTASPICALFVVGIFFPRANEIGAMGGLIIGQALGIVRLLLRLSACQLVHERLTCRLGGVFVKSNFLVFAAFNFVGSAALILLMSYLGPPPRRDQLVNLTWWEWTAKDAARDEEKVHLTVMEDLPPMPSDSPVSSAVPPMVIGKALSSTGAAEEREERTPDRSAMGATRSPDRTQINGRETQDADADRGEKHRPETLHQAHPSYLTVDRTVLSQIGTALLIAAGATLIIVFN</sequence>
<comment type="similarity">
    <text evidence="2 6">Belongs to the sodium:solute symporter (SSF) (TC 2.A.21) family.</text>
</comment>
<dbReference type="PROSITE" id="PS00457">
    <property type="entry name" value="NA_SOLUT_SYMP_2"/>
    <property type="match status" value="1"/>
</dbReference>
<evidence type="ECO:0000256" key="2">
    <source>
        <dbReference type="ARBA" id="ARBA00006434"/>
    </source>
</evidence>
<dbReference type="PhylomeDB" id="A0A0G4E887"/>
<feature type="transmembrane region" description="Helical" evidence="8">
    <location>
        <begin position="124"/>
        <end position="143"/>
    </location>
</feature>
<feature type="transmembrane region" description="Helical" evidence="8">
    <location>
        <begin position="163"/>
        <end position="183"/>
    </location>
</feature>
<evidence type="ECO:0000256" key="3">
    <source>
        <dbReference type="ARBA" id="ARBA00022692"/>
    </source>
</evidence>
<dbReference type="VEuPathDB" id="CryptoDB:Vbra_20023"/>
<keyword evidence="4 8" id="KW-1133">Transmembrane helix</keyword>
<dbReference type="GO" id="GO:0005886">
    <property type="term" value="C:plasma membrane"/>
    <property type="evidence" value="ECO:0007669"/>
    <property type="project" value="TreeGrafter"/>
</dbReference>
<reference evidence="9 10" key="1">
    <citation type="submission" date="2014-11" db="EMBL/GenBank/DDBJ databases">
        <authorList>
            <person name="Zhu J."/>
            <person name="Qi W."/>
            <person name="Song R."/>
        </authorList>
    </citation>
    <scope>NUCLEOTIDE SEQUENCE [LARGE SCALE GENOMIC DNA]</scope>
</reference>
<dbReference type="Proteomes" id="UP000041254">
    <property type="component" value="Unassembled WGS sequence"/>
</dbReference>
<feature type="transmembrane region" description="Helical" evidence="8">
    <location>
        <begin position="236"/>
        <end position="254"/>
    </location>
</feature>
<feature type="compositionally biased region" description="Basic and acidic residues" evidence="7">
    <location>
        <begin position="595"/>
        <end position="613"/>
    </location>
</feature>
<keyword evidence="10" id="KW-1185">Reference proteome</keyword>
<dbReference type="InParanoid" id="A0A0G4E887"/>
<proteinExistence type="inferred from homology"/>